<keyword evidence="2 4" id="KW-0238">DNA-binding</keyword>
<dbReference type="SUPFAM" id="SSF56349">
    <property type="entry name" value="DNA breaking-rejoining enzymes"/>
    <property type="match status" value="1"/>
</dbReference>
<dbReference type="AlphaFoldDB" id="A0A370MVT0"/>
<evidence type="ECO:0000259" key="5">
    <source>
        <dbReference type="PROSITE" id="PS51898"/>
    </source>
</evidence>
<organism evidence="7 8">
    <name type="scientific">Cupriavidus lacunae</name>
    <dbReference type="NCBI Taxonomy" id="2666307"/>
    <lineage>
        <taxon>Bacteria</taxon>
        <taxon>Pseudomonadati</taxon>
        <taxon>Pseudomonadota</taxon>
        <taxon>Betaproteobacteria</taxon>
        <taxon>Burkholderiales</taxon>
        <taxon>Burkholderiaceae</taxon>
        <taxon>Cupriavidus</taxon>
    </lineage>
</organism>
<dbReference type="Pfam" id="PF02899">
    <property type="entry name" value="Phage_int_SAM_1"/>
    <property type="match status" value="1"/>
</dbReference>
<keyword evidence="1" id="KW-0229">DNA integration</keyword>
<dbReference type="InterPro" id="IPR050090">
    <property type="entry name" value="Tyrosine_recombinase_XerCD"/>
</dbReference>
<dbReference type="PROSITE" id="PS51900">
    <property type="entry name" value="CB"/>
    <property type="match status" value="1"/>
</dbReference>
<dbReference type="InterPro" id="IPR002104">
    <property type="entry name" value="Integrase_catalytic"/>
</dbReference>
<dbReference type="GO" id="GO:0015074">
    <property type="term" value="P:DNA integration"/>
    <property type="evidence" value="ECO:0007669"/>
    <property type="project" value="UniProtKB-KW"/>
</dbReference>
<proteinExistence type="predicted"/>
<evidence type="ECO:0000256" key="4">
    <source>
        <dbReference type="PROSITE-ProRule" id="PRU01248"/>
    </source>
</evidence>
<evidence type="ECO:0000256" key="3">
    <source>
        <dbReference type="ARBA" id="ARBA00023172"/>
    </source>
</evidence>
<dbReference type="CDD" id="cd01188">
    <property type="entry name" value="INT_RitA_C_like"/>
    <property type="match status" value="1"/>
</dbReference>
<dbReference type="PANTHER" id="PTHR30349">
    <property type="entry name" value="PHAGE INTEGRASE-RELATED"/>
    <property type="match status" value="1"/>
</dbReference>
<evidence type="ECO:0000256" key="2">
    <source>
        <dbReference type="ARBA" id="ARBA00023125"/>
    </source>
</evidence>
<evidence type="ECO:0000313" key="7">
    <source>
        <dbReference type="EMBL" id="RDJ97432.1"/>
    </source>
</evidence>
<evidence type="ECO:0008006" key="9">
    <source>
        <dbReference type="Google" id="ProtNLM"/>
    </source>
</evidence>
<evidence type="ECO:0000256" key="1">
    <source>
        <dbReference type="ARBA" id="ARBA00022908"/>
    </source>
</evidence>
<keyword evidence="8" id="KW-1185">Reference proteome</keyword>
<dbReference type="Proteomes" id="UP000255165">
    <property type="component" value="Unassembled WGS sequence"/>
</dbReference>
<dbReference type="InterPro" id="IPR010998">
    <property type="entry name" value="Integrase_recombinase_N"/>
</dbReference>
<gene>
    <name evidence="7" type="ORF">DN412_42465</name>
</gene>
<feature type="domain" description="Core-binding (CB)" evidence="6">
    <location>
        <begin position="135"/>
        <end position="219"/>
    </location>
</feature>
<evidence type="ECO:0000259" key="6">
    <source>
        <dbReference type="PROSITE" id="PS51900"/>
    </source>
</evidence>
<dbReference type="InterPro" id="IPR013762">
    <property type="entry name" value="Integrase-like_cat_sf"/>
</dbReference>
<comment type="caution">
    <text evidence="7">The sequence shown here is derived from an EMBL/GenBank/DDBJ whole genome shotgun (WGS) entry which is preliminary data.</text>
</comment>
<dbReference type="PROSITE" id="PS51898">
    <property type="entry name" value="TYR_RECOMBINASE"/>
    <property type="match status" value="1"/>
</dbReference>
<dbReference type="EMBL" id="QKWJ01000196">
    <property type="protein sequence ID" value="RDJ97432.1"/>
    <property type="molecule type" value="Genomic_DNA"/>
</dbReference>
<name>A0A370MVT0_9BURK</name>
<feature type="domain" description="Tyr recombinase" evidence="5">
    <location>
        <begin position="242"/>
        <end position="429"/>
    </location>
</feature>
<reference evidence="8" key="1">
    <citation type="submission" date="2018-06" db="EMBL/GenBank/DDBJ databases">
        <authorList>
            <person name="Feng T."/>
            <person name="Jeon C.O."/>
        </authorList>
    </citation>
    <scope>NUCLEOTIDE SEQUENCE [LARGE SCALE GENOMIC DNA]</scope>
    <source>
        <strain evidence="8">S23</strain>
    </source>
</reference>
<sequence length="438" mass="50132">MMGVLAAIGAAVVRSSIMEHSTHQVSSRLPLEQVIAGAVGELERLHYSRRSLGRYRVVWRHLIVFCHEMSLGDAYSQMLAKQFCTAYQMREGERLNSRQGWRRHIVFALKVLEDFAHDGHIERTVTDMQKIQVPAPMSTTLRDYELYCRDRLHLRPTTLRERMREIAIFADFLGSRNITFFDQIQPPDLCAFVTSQHRLVAKSVSRIVSDVRGFLRFLLLRGLLQQDLSHVLPVVHVPRDATVPSVWDPELVTRLLEVVDRTSPKGKRDYAILLLACRLGLRASDIRTLSLDDLKWETATIEIKQSKTLAPLCLPLTEEVGEALIEYLRLARPQSGHREVFLTLNAPFQPFCETDNLYHVVESWKARAGIRFRTPQRHGLHSLRHTLATRLLHEQTPFQVISDILGHASTASTLIYAKTNVEALRTAALNTEEMRHDE</sequence>
<dbReference type="GO" id="GO:0006310">
    <property type="term" value="P:DNA recombination"/>
    <property type="evidence" value="ECO:0007669"/>
    <property type="project" value="UniProtKB-KW"/>
</dbReference>
<dbReference type="InterPro" id="IPR011010">
    <property type="entry name" value="DNA_brk_join_enz"/>
</dbReference>
<dbReference type="GO" id="GO:0003677">
    <property type="term" value="F:DNA binding"/>
    <property type="evidence" value="ECO:0007669"/>
    <property type="project" value="UniProtKB-UniRule"/>
</dbReference>
<dbReference type="Gene3D" id="1.10.150.130">
    <property type="match status" value="1"/>
</dbReference>
<dbReference type="InterPro" id="IPR004107">
    <property type="entry name" value="Integrase_SAM-like_N"/>
</dbReference>
<accession>A0A370MVT0</accession>
<protein>
    <recommendedName>
        <fullName evidence="9">Integrase</fullName>
    </recommendedName>
</protein>
<dbReference type="PANTHER" id="PTHR30349:SF90">
    <property type="entry name" value="TYROSINE RECOMBINASE XERD"/>
    <property type="match status" value="1"/>
</dbReference>
<dbReference type="Gene3D" id="1.10.443.10">
    <property type="entry name" value="Intergrase catalytic core"/>
    <property type="match status" value="1"/>
</dbReference>
<dbReference type="Pfam" id="PF00589">
    <property type="entry name" value="Phage_integrase"/>
    <property type="match status" value="1"/>
</dbReference>
<keyword evidence="3" id="KW-0233">DNA recombination</keyword>
<evidence type="ECO:0000313" key="8">
    <source>
        <dbReference type="Proteomes" id="UP000255165"/>
    </source>
</evidence>
<dbReference type="InterPro" id="IPR044068">
    <property type="entry name" value="CB"/>
</dbReference>